<sequence>MYPENVTQTLTTPIQVHSKPTKQIFSSHLKPLVMLNEINCKRFYNIDCVKLKIIILVDELSSFGGHEILPGVSIVHYKDSKILPESSNITDDLIHNFPDDIDPSLVNSLLKHKIVTYLDSHELSIKYLDPRIIRSAITFFQSIWYGQSEAKEGSSDDNVSGKWCFVFAHLFFTPLAPSLGWAEENLDSHCHSERVKNFNCTYQILSIASAHKVHLLYKALLS</sequence>
<gene>
    <name evidence="1" type="ORF">QAD02_004357</name>
</gene>
<evidence type="ECO:0000313" key="1">
    <source>
        <dbReference type="EMBL" id="KAJ8673096.1"/>
    </source>
</evidence>
<protein>
    <submittedName>
        <fullName evidence="1">Uncharacterized protein</fullName>
    </submittedName>
</protein>
<name>A0ACC2NQD2_9HYME</name>
<accession>A0ACC2NQD2</accession>
<comment type="caution">
    <text evidence="1">The sequence shown here is derived from an EMBL/GenBank/DDBJ whole genome shotgun (WGS) entry which is preliminary data.</text>
</comment>
<evidence type="ECO:0000313" key="2">
    <source>
        <dbReference type="Proteomes" id="UP001239111"/>
    </source>
</evidence>
<dbReference type="EMBL" id="CM056743">
    <property type="protein sequence ID" value="KAJ8673096.1"/>
    <property type="molecule type" value="Genomic_DNA"/>
</dbReference>
<organism evidence="1 2">
    <name type="scientific">Eretmocerus hayati</name>
    <dbReference type="NCBI Taxonomy" id="131215"/>
    <lineage>
        <taxon>Eukaryota</taxon>
        <taxon>Metazoa</taxon>
        <taxon>Ecdysozoa</taxon>
        <taxon>Arthropoda</taxon>
        <taxon>Hexapoda</taxon>
        <taxon>Insecta</taxon>
        <taxon>Pterygota</taxon>
        <taxon>Neoptera</taxon>
        <taxon>Endopterygota</taxon>
        <taxon>Hymenoptera</taxon>
        <taxon>Apocrita</taxon>
        <taxon>Proctotrupomorpha</taxon>
        <taxon>Chalcidoidea</taxon>
        <taxon>Aphelinidae</taxon>
        <taxon>Aphelininae</taxon>
        <taxon>Eretmocerus</taxon>
    </lineage>
</organism>
<reference evidence="1" key="1">
    <citation type="submission" date="2023-04" db="EMBL/GenBank/DDBJ databases">
        <title>A chromosome-level genome assembly of the parasitoid wasp Eretmocerus hayati.</title>
        <authorList>
            <person name="Zhong Y."/>
            <person name="Liu S."/>
            <person name="Liu Y."/>
        </authorList>
    </citation>
    <scope>NUCLEOTIDE SEQUENCE</scope>
    <source>
        <strain evidence="1">ZJU_SS_LIU_2023</strain>
    </source>
</reference>
<dbReference type="Proteomes" id="UP001239111">
    <property type="component" value="Chromosome 3"/>
</dbReference>
<keyword evidence="2" id="KW-1185">Reference proteome</keyword>
<proteinExistence type="predicted"/>